<evidence type="ECO:0000313" key="7">
    <source>
        <dbReference type="Proteomes" id="UP001218788"/>
    </source>
</evidence>
<evidence type="ECO:0000256" key="2">
    <source>
        <dbReference type="ARBA" id="ARBA00023015"/>
    </source>
</evidence>
<dbReference type="Gene3D" id="3.40.190.10">
    <property type="entry name" value="Periplasmic binding protein-like II"/>
    <property type="match status" value="2"/>
</dbReference>
<evidence type="ECO:0000256" key="4">
    <source>
        <dbReference type="ARBA" id="ARBA00023163"/>
    </source>
</evidence>
<dbReference type="PROSITE" id="PS50931">
    <property type="entry name" value="HTH_LYSR"/>
    <property type="match status" value="2"/>
</dbReference>
<keyword evidence="7" id="KW-1185">Reference proteome</keyword>
<dbReference type="InterPro" id="IPR036390">
    <property type="entry name" value="WH_DNA-bd_sf"/>
</dbReference>
<sequence length="404" mass="45012">METVNLNIRHLLCALKIMECGALSQAAQEIHLTQSALTQGINKLESQLQCCLFERSHAGMQVTDIGHAFLHRVKRAFAHLEDFSGILFAHDKLQRSAFIRAVSSRQLRALIHIVQLQSYTAAAQFLGLSQPTLHKTIKDLEQLCQQSLLSRSPTGVEPGWRAKQLRRYGSLFFAELQQGIDEIREVNGQMNGSLRVGSLPLARTEIVPLAVLKLNDEFPDASISIIDGPYGEQYHSLLHGQLDMIVGALRPLHTQQDTQQIHLFDDQLSIVVRADHPLASRQTISAAELQQLEWVAPAKSTPARNVFSQIFSRRGLTPPSHVIECSSLVAVRGILLNSQRAALLPARQVEVEVRAGLLAVCPMALTGTDRVIGLTLRKSWRPTKMQSRFLEILQQTKEATNQFI</sequence>
<organism evidence="6 7">
    <name type="scientific">Alteromonas gilva</name>
    <dbReference type="NCBI Taxonomy" id="2987522"/>
    <lineage>
        <taxon>Bacteria</taxon>
        <taxon>Pseudomonadati</taxon>
        <taxon>Pseudomonadota</taxon>
        <taxon>Gammaproteobacteria</taxon>
        <taxon>Alteromonadales</taxon>
        <taxon>Alteromonadaceae</taxon>
        <taxon>Alteromonas/Salinimonas group</taxon>
        <taxon>Alteromonas</taxon>
    </lineage>
</organism>
<dbReference type="RefSeq" id="WP_273641671.1">
    <property type="nucleotide sequence ID" value="NZ_JAQQXP010000002.1"/>
</dbReference>
<comment type="caution">
    <text evidence="6">The sequence shown here is derived from an EMBL/GenBank/DDBJ whole genome shotgun (WGS) entry which is preliminary data.</text>
</comment>
<dbReference type="Gene3D" id="1.10.10.10">
    <property type="entry name" value="Winged helix-like DNA-binding domain superfamily/Winged helix DNA-binding domain"/>
    <property type="match status" value="2"/>
</dbReference>
<evidence type="ECO:0000313" key="6">
    <source>
        <dbReference type="EMBL" id="MDC8831890.1"/>
    </source>
</evidence>
<evidence type="ECO:0000256" key="3">
    <source>
        <dbReference type="ARBA" id="ARBA00023125"/>
    </source>
</evidence>
<comment type="similarity">
    <text evidence="1">Belongs to the LysR transcriptional regulatory family.</text>
</comment>
<evidence type="ECO:0000256" key="1">
    <source>
        <dbReference type="ARBA" id="ARBA00009437"/>
    </source>
</evidence>
<proteinExistence type="inferred from homology"/>
<keyword evidence="3" id="KW-0238">DNA-binding</keyword>
<dbReference type="EMBL" id="JAQQXP010000002">
    <property type="protein sequence ID" value="MDC8831890.1"/>
    <property type="molecule type" value="Genomic_DNA"/>
</dbReference>
<gene>
    <name evidence="6" type="ORF">OIK42_14120</name>
</gene>
<keyword evidence="2" id="KW-0805">Transcription regulation</keyword>
<feature type="domain" description="HTH lysR-type" evidence="5">
    <location>
        <begin position="102"/>
        <end position="159"/>
    </location>
</feature>
<evidence type="ECO:0000259" key="5">
    <source>
        <dbReference type="PROSITE" id="PS50931"/>
    </source>
</evidence>
<feature type="domain" description="HTH lysR-type" evidence="5">
    <location>
        <begin position="6"/>
        <end position="63"/>
    </location>
</feature>
<dbReference type="InterPro" id="IPR005119">
    <property type="entry name" value="LysR_subst-bd"/>
</dbReference>
<dbReference type="InterPro" id="IPR000847">
    <property type="entry name" value="LysR_HTH_N"/>
</dbReference>
<dbReference type="PANTHER" id="PTHR30419:SF14">
    <property type="entry name" value="LYSR FAMILY TRANSCRIPTIONAL REGULATOR"/>
    <property type="match status" value="1"/>
</dbReference>
<reference evidence="6 7" key="1">
    <citation type="submission" date="2022-10" db="EMBL/GenBank/DDBJ databases">
        <title>Alteromonas sp. chi3 Genome sequencing.</title>
        <authorList>
            <person name="Park S."/>
        </authorList>
    </citation>
    <scope>NUCLEOTIDE SEQUENCE [LARGE SCALE GENOMIC DNA]</scope>
    <source>
        <strain evidence="7">chi3</strain>
    </source>
</reference>
<dbReference type="SUPFAM" id="SSF46785">
    <property type="entry name" value="Winged helix' DNA-binding domain"/>
    <property type="match status" value="2"/>
</dbReference>
<protein>
    <submittedName>
        <fullName evidence="6">LysR family transcriptional regulator</fullName>
    </submittedName>
</protein>
<dbReference type="PANTHER" id="PTHR30419">
    <property type="entry name" value="HTH-TYPE TRANSCRIPTIONAL REGULATOR YBHD"/>
    <property type="match status" value="1"/>
</dbReference>
<dbReference type="SUPFAM" id="SSF53850">
    <property type="entry name" value="Periplasmic binding protein-like II"/>
    <property type="match status" value="1"/>
</dbReference>
<dbReference type="Proteomes" id="UP001218788">
    <property type="component" value="Unassembled WGS sequence"/>
</dbReference>
<dbReference type="Pfam" id="PF00126">
    <property type="entry name" value="HTH_1"/>
    <property type="match status" value="2"/>
</dbReference>
<dbReference type="InterPro" id="IPR050950">
    <property type="entry name" value="HTH-type_LysR_regulators"/>
</dbReference>
<accession>A0ABT5L4C0</accession>
<dbReference type="InterPro" id="IPR036388">
    <property type="entry name" value="WH-like_DNA-bd_sf"/>
</dbReference>
<keyword evidence="4" id="KW-0804">Transcription</keyword>
<dbReference type="Pfam" id="PF03466">
    <property type="entry name" value="LysR_substrate"/>
    <property type="match status" value="1"/>
</dbReference>
<dbReference type="PRINTS" id="PR00039">
    <property type="entry name" value="HTHLYSR"/>
</dbReference>
<name>A0ABT5L4C0_9ALTE</name>